<dbReference type="Gene3D" id="3.40.50.1820">
    <property type="entry name" value="alpha/beta hydrolase"/>
    <property type="match status" value="1"/>
</dbReference>
<gene>
    <name evidence="3" type="ORF">METZ01_LOCUS282193</name>
</gene>
<sequence>MSSENFPGSSVWFGIVTRFFQQLPVFTRRRFVGAFLASFPSYFTWAHDLERVSGDPRLTARPHDPFRDFNYGESRLGVELDRSALMYIPKSHSNKEPSPLAVFLHGGGGSAGYWRRVYSQCEERGILLLAPESRKRTWDAIGGDFGLDVKFLDSVLRYIFDRCSIDVTRIALVGFSDGASYSLSLGPSNGDLFTHLIAFSPGGSQLVEPVVGVPRIFVAHGTDDSVLPVSISRNIIVPTFQIDGYDINYREFKGGHELPLEILKESLDWFVDP</sequence>
<evidence type="ECO:0000313" key="3">
    <source>
        <dbReference type="EMBL" id="SVC29339.1"/>
    </source>
</evidence>
<reference evidence="3" key="1">
    <citation type="submission" date="2018-05" db="EMBL/GenBank/DDBJ databases">
        <authorList>
            <person name="Lanie J.A."/>
            <person name="Ng W.-L."/>
            <person name="Kazmierczak K.M."/>
            <person name="Andrzejewski T.M."/>
            <person name="Davidsen T.M."/>
            <person name="Wayne K.J."/>
            <person name="Tettelin H."/>
            <person name="Glass J.I."/>
            <person name="Rusch D."/>
            <person name="Podicherti R."/>
            <person name="Tsui H.-C.T."/>
            <person name="Winkler M.E."/>
        </authorList>
    </citation>
    <scope>NUCLEOTIDE SEQUENCE</scope>
</reference>
<name>A0A382KYD9_9ZZZZ</name>
<evidence type="ECO:0000256" key="1">
    <source>
        <dbReference type="ARBA" id="ARBA00022729"/>
    </source>
</evidence>
<keyword evidence="1" id="KW-0732">Signal</keyword>
<evidence type="ECO:0008006" key="4">
    <source>
        <dbReference type="Google" id="ProtNLM"/>
    </source>
</evidence>
<dbReference type="PANTHER" id="PTHR43037:SF5">
    <property type="entry name" value="FERULOYL ESTERASE"/>
    <property type="match status" value="1"/>
</dbReference>
<proteinExistence type="predicted"/>
<accession>A0A382KYD9</accession>
<dbReference type="InterPro" id="IPR029058">
    <property type="entry name" value="AB_hydrolase_fold"/>
</dbReference>
<dbReference type="GO" id="GO:0016787">
    <property type="term" value="F:hydrolase activity"/>
    <property type="evidence" value="ECO:0007669"/>
    <property type="project" value="UniProtKB-KW"/>
</dbReference>
<dbReference type="SUPFAM" id="SSF53474">
    <property type="entry name" value="alpha/beta-Hydrolases"/>
    <property type="match status" value="1"/>
</dbReference>
<dbReference type="PANTHER" id="PTHR43037">
    <property type="entry name" value="UNNAMED PRODUCT-RELATED"/>
    <property type="match status" value="1"/>
</dbReference>
<keyword evidence="2" id="KW-0378">Hydrolase</keyword>
<dbReference type="InterPro" id="IPR050955">
    <property type="entry name" value="Plant_Biomass_Hydrol_Est"/>
</dbReference>
<protein>
    <recommendedName>
        <fullName evidence="4">Phospholipase/carboxylesterase/thioesterase domain-containing protein</fullName>
    </recommendedName>
</protein>
<dbReference type="EMBL" id="UINC01083539">
    <property type="protein sequence ID" value="SVC29339.1"/>
    <property type="molecule type" value="Genomic_DNA"/>
</dbReference>
<evidence type="ECO:0000256" key="2">
    <source>
        <dbReference type="ARBA" id="ARBA00022801"/>
    </source>
</evidence>
<dbReference type="AlphaFoldDB" id="A0A382KYD9"/>
<organism evidence="3">
    <name type="scientific">marine metagenome</name>
    <dbReference type="NCBI Taxonomy" id="408172"/>
    <lineage>
        <taxon>unclassified sequences</taxon>
        <taxon>metagenomes</taxon>
        <taxon>ecological metagenomes</taxon>
    </lineage>
</organism>